<dbReference type="RefSeq" id="WP_011972920.1">
    <property type="nucleotide sequence ID" value="NC_009635.1"/>
</dbReference>
<organism evidence="2 3">
    <name type="scientific">Methanococcus aeolicus (strain ATCC BAA-1280 / DSM 17508 / OCM 812 / Nankai-3)</name>
    <dbReference type="NCBI Taxonomy" id="419665"/>
    <lineage>
        <taxon>Archaea</taxon>
        <taxon>Methanobacteriati</taxon>
        <taxon>Methanobacteriota</taxon>
        <taxon>Methanomada group</taxon>
        <taxon>Methanococci</taxon>
        <taxon>Methanococcales</taxon>
        <taxon>Methanococcaceae</taxon>
        <taxon>Methanococcus</taxon>
    </lineage>
</organism>
<dbReference type="PANTHER" id="PTHR33303:SF2">
    <property type="entry name" value="COA-BINDING DOMAIN-CONTAINING PROTEIN"/>
    <property type="match status" value="1"/>
</dbReference>
<evidence type="ECO:0000313" key="2">
    <source>
        <dbReference type="EMBL" id="ABR55788.1"/>
    </source>
</evidence>
<keyword evidence="3" id="KW-1185">Reference proteome</keyword>
<dbReference type="SMART" id="SM00881">
    <property type="entry name" value="CoA_binding"/>
    <property type="match status" value="1"/>
</dbReference>
<dbReference type="AlphaFoldDB" id="A6UTG6"/>
<gene>
    <name evidence="2" type="ordered locus">Maeo_0196</name>
</gene>
<accession>A6UTG6</accession>
<dbReference type="Gene3D" id="3.40.50.720">
    <property type="entry name" value="NAD(P)-binding Rossmann-like Domain"/>
    <property type="match status" value="1"/>
</dbReference>
<dbReference type="HOGENOM" id="CLU_112567_0_0_2"/>
<dbReference type="GeneID" id="5326233"/>
<dbReference type="InterPro" id="IPR036291">
    <property type="entry name" value="NAD(P)-bd_dom_sf"/>
</dbReference>
<dbReference type="SUPFAM" id="SSF51735">
    <property type="entry name" value="NAD(P)-binding Rossmann-fold domains"/>
    <property type="match status" value="1"/>
</dbReference>
<evidence type="ECO:0000313" key="3">
    <source>
        <dbReference type="Proteomes" id="UP000001106"/>
    </source>
</evidence>
<dbReference type="Proteomes" id="UP000001106">
    <property type="component" value="Chromosome"/>
</dbReference>
<dbReference type="InterPro" id="IPR003781">
    <property type="entry name" value="CoA-bd"/>
</dbReference>
<name>A6UTG6_META3</name>
<dbReference type="EMBL" id="CP000743">
    <property type="protein sequence ID" value="ABR55788.1"/>
    <property type="molecule type" value="Genomic_DNA"/>
</dbReference>
<dbReference type="PANTHER" id="PTHR33303">
    <property type="entry name" value="CYTOPLASMIC PROTEIN-RELATED"/>
    <property type="match status" value="1"/>
</dbReference>
<proteinExistence type="predicted"/>
<protein>
    <submittedName>
        <fullName evidence="2">CoA-binding domain protein</fullName>
    </submittedName>
</protein>
<dbReference type="STRING" id="419665.Maeo_0196"/>
<dbReference type="KEGG" id="mae:Maeo_0196"/>
<dbReference type="Pfam" id="PF13380">
    <property type="entry name" value="CoA_binding_2"/>
    <property type="match status" value="1"/>
</dbReference>
<dbReference type="eggNOG" id="arCOG04227">
    <property type="taxonomic scope" value="Archaea"/>
</dbReference>
<evidence type="ECO:0000259" key="1">
    <source>
        <dbReference type="SMART" id="SM00881"/>
    </source>
</evidence>
<reference evidence="2" key="1">
    <citation type="submission" date="2007-06" db="EMBL/GenBank/DDBJ databases">
        <title>Complete sequence of Methanococcus aeolicus Nankai-3.</title>
        <authorList>
            <consortium name="US DOE Joint Genome Institute"/>
            <person name="Copeland A."/>
            <person name="Lucas S."/>
            <person name="Lapidus A."/>
            <person name="Barry K."/>
            <person name="Glavina del Rio T."/>
            <person name="Dalin E."/>
            <person name="Tice H."/>
            <person name="Pitluck S."/>
            <person name="Chain P."/>
            <person name="Malfatti S."/>
            <person name="Shin M."/>
            <person name="Vergez L."/>
            <person name="Schmutz J."/>
            <person name="Larimer F."/>
            <person name="Land M."/>
            <person name="Hauser L."/>
            <person name="Kyrpides N."/>
            <person name="Lykidis A."/>
            <person name="Sieprawska-Lupa M."/>
            <person name="Whitman W.B."/>
            <person name="Richardson P."/>
        </authorList>
    </citation>
    <scope>NUCLEOTIDE SEQUENCE [LARGE SCALE GENOMIC DNA]</scope>
    <source>
        <strain evidence="2">Nankai-3</strain>
    </source>
</reference>
<feature type="domain" description="CoA-binding" evidence="1">
    <location>
        <begin position="15"/>
        <end position="109"/>
    </location>
</feature>
<sequence length="140" mass="16294">MEIISINDKQDLKKIFEETKTIAIVGLSPKPEKMSNMVGKFLKEKGYKIIPIYPKEERILGEKVYRSISEVDENIDMVNVFRKSEYIPEIVEEILNRDDINTIWLQLGIINNEAMKKAKEKGLNVVQDKCAKVEYNNIFK</sequence>
<dbReference type="OrthoDB" id="42776at2157"/>